<dbReference type="Gene3D" id="3.40.50.300">
    <property type="entry name" value="P-loop containing nucleotide triphosphate hydrolases"/>
    <property type="match status" value="1"/>
</dbReference>
<dbReference type="Proteomes" id="UP000184035">
    <property type="component" value="Unassembled WGS sequence"/>
</dbReference>
<dbReference type="GO" id="GO:0003677">
    <property type="term" value="F:DNA binding"/>
    <property type="evidence" value="ECO:0007669"/>
    <property type="project" value="InterPro"/>
</dbReference>
<dbReference type="InterPro" id="IPR014721">
    <property type="entry name" value="Ribsml_uS5_D2-typ_fold_subgr"/>
</dbReference>
<dbReference type="PANTHER" id="PTHR32039:SF7">
    <property type="entry name" value="COMPETENCE PROTEIN COMM"/>
    <property type="match status" value="1"/>
</dbReference>
<dbReference type="Pfam" id="PF13541">
    <property type="entry name" value="ChlI"/>
    <property type="match status" value="1"/>
</dbReference>
<dbReference type="SUPFAM" id="SSF54211">
    <property type="entry name" value="Ribosomal protein S5 domain 2-like"/>
    <property type="match status" value="1"/>
</dbReference>
<evidence type="ECO:0000313" key="5">
    <source>
        <dbReference type="Proteomes" id="UP000184035"/>
    </source>
</evidence>
<organism evidence="4 5">
    <name type="scientific">Clostridium fallax</name>
    <dbReference type="NCBI Taxonomy" id="1533"/>
    <lineage>
        <taxon>Bacteria</taxon>
        <taxon>Bacillati</taxon>
        <taxon>Bacillota</taxon>
        <taxon>Clostridia</taxon>
        <taxon>Eubacteriales</taxon>
        <taxon>Clostridiaceae</taxon>
        <taxon>Clostridium</taxon>
    </lineage>
</organism>
<dbReference type="RefSeq" id="WP_072893925.1">
    <property type="nucleotide sequence ID" value="NZ_FQVM01000006.1"/>
</dbReference>
<dbReference type="InterPro" id="IPR027417">
    <property type="entry name" value="P-loop_NTPase"/>
</dbReference>
<dbReference type="GO" id="GO:0005524">
    <property type="term" value="F:ATP binding"/>
    <property type="evidence" value="ECO:0007669"/>
    <property type="project" value="UniProtKB-KW"/>
</dbReference>
<dbReference type="InterPro" id="IPR004482">
    <property type="entry name" value="Mg_chelat-rel"/>
</dbReference>
<dbReference type="OrthoDB" id="9813147at2"/>
<proteinExistence type="predicted"/>
<gene>
    <name evidence="4" type="ORF">SAMN05443638_10642</name>
</gene>
<feature type="domain" description="Magnesium chelatase ChlI-like catalytic" evidence="3">
    <location>
        <begin position="189"/>
        <end position="350"/>
    </location>
</feature>
<dbReference type="InterPro" id="IPR020568">
    <property type="entry name" value="Ribosomal_Su5_D2-typ_SF"/>
</dbReference>
<dbReference type="PRINTS" id="PR01657">
    <property type="entry name" value="MCMFAMILY"/>
</dbReference>
<accession>A0A1M4UX79</accession>
<evidence type="ECO:0000256" key="2">
    <source>
        <dbReference type="ARBA" id="ARBA00022840"/>
    </source>
</evidence>
<dbReference type="PANTHER" id="PTHR32039">
    <property type="entry name" value="MAGNESIUM-CHELATASE SUBUNIT CHLI"/>
    <property type="match status" value="1"/>
</dbReference>
<evidence type="ECO:0000313" key="4">
    <source>
        <dbReference type="EMBL" id="SHE61269.1"/>
    </source>
</evidence>
<evidence type="ECO:0000259" key="3">
    <source>
        <dbReference type="Pfam" id="PF01078"/>
    </source>
</evidence>
<dbReference type="SUPFAM" id="SSF52540">
    <property type="entry name" value="P-loop containing nucleoside triphosphate hydrolases"/>
    <property type="match status" value="1"/>
</dbReference>
<dbReference type="Gene3D" id="3.30.230.10">
    <property type="match status" value="1"/>
</dbReference>
<name>A0A1M4UX79_9CLOT</name>
<keyword evidence="1" id="KW-0547">Nucleotide-binding</keyword>
<dbReference type="InterPro" id="IPR000523">
    <property type="entry name" value="Mg_chelatse_chII-like_cat_dom"/>
</dbReference>
<evidence type="ECO:0000256" key="1">
    <source>
        <dbReference type="ARBA" id="ARBA00022741"/>
    </source>
</evidence>
<dbReference type="AlphaFoldDB" id="A0A1M4UX79"/>
<dbReference type="Pfam" id="PF01078">
    <property type="entry name" value="Mg_chelatase"/>
    <property type="match status" value="1"/>
</dbReference>
<keyword evidence="2" id="KW-0067">ATP-binding</keyword>
<dbReference type="EMBL" id="FQVM01000006">
    <property type="protein sequence ID" value="SHE61269.1"/>
    <property type="molecule type" value="Genomic_DNA"/>
</dbReference>
<dbReference type="InterPro" id="IPR045006">
    <property type="entry name" value="CHLI-like"/>
</dbReference>
<protein>
    <submittedName>
        <fullName evidence="4">Mg chelatase-related protein</fullName>
    </submittedName>
</protein>
<dbReference type="InterPro" id="IPR001208">
    <property type="entry name" value="MCM_dom"/>
</dbReference>
<dbReference type="NCBIfam" id="TIGR00368">
    <property type="entry name" value="YifB family Mg chelatase-like AAA ATPase"/>
    <property type="match status" value="1"/>
</dbReference>
<dbReference type="STRING" id="1533.SAMN05443638_10642"/>
<sequence length="351" mass="38702">MAVTIKSATFSALEAKIINVEVDISKGLPSFTIVGLPGTSIKESKERVRAAIVNSGYIFPLGRITINLAPADLKKIGTLLDLPIAMGLLIASDQIKIHDIDKNLLVGELSLAGDLRGINGILPILIELQNKNYKKFIFPKENSNECIITSENLYPLESLKEVVNLIKYNDLKPWKPEFSLNSDIGYKKDFSEVCGHESIKRAMEIAASGHHNILMFGPPGSGKTMLAERLPSILPSLNYEEVLEVSKIYSISGLLKEEGLLKNRPYRSPHHTITSSAMVGGGRELKVGEISLAHKGVLFLDELLEFNKGVIELLREPIENKEITISRLNSKATFPSDFIFIGAFNPCPCRH</sequence>
<reference evidence="4 5" key="1">
    <citation type="submission" date="2016-11" db="EMBL/GenBank/DDBJ databases">
        <authorList>
            <person name="Jaros S."/>
            <person name="Januszkiewicz K."/>
            <person name="Wedrychowicz H."/>
        </authorList>
    </citation>
    <scope>NUCLEOTIDE SEQUENCE [LARGE SCALE GENOMIC DNA]</scope>
    <source>
        <strain evidence="4 5">DSM 2631</strain>
    </source>
</reference>
<keyword evidence="5" id="KW-1185">Reference proteome</keyword>